<dbReference type="GO" id="GO:0004803">
    <property type="term" value="F:transposase activity"/>
    <property type="evidence" value="ECO:0007669"/>
    <property type="project" value="InterPro"/>
</dbReference>
<dbReference type="Pfam" id="PF01797">
    <property type="entry name" value="Y1_Tnp"/>
    <property type="match status" value="1"/>
</dbReference>
<dbReference type="InterPro" id="IPR036515">
    <property type="entry name" value="Transposase_17_sf"/>
</dbReference>
<dbReference type="SUPFAM" id="SSF143422">
    <property type="entry name" value="Transposase IS200-like"/>
    <property type="match status" value="1"/>
</dbReference>
<organism evidence="2 3">
    <name type="scientific">Desulfosarcina ovata subsp. ovata</name>
    <dbReference type="NCBI Taxonomy" id="2752305"/>
    <lineage>
        <taxon>Bacteria</taxon>
        <taxon>Pseudomonadati</taxon>
        <taxon>Thermodesulfobacteriota</taxon>
        <taxon>Desulfobacteria</taxon>
        <taxon>Desulfobacterales</taxon>
        <taxon>Desulfosarcinaceae</taxon>
        <taxon>Desulfosarcina</taxon>
    </lineage>
</organism>
<gene>
    <name evidence="2" type="ORF">DSCOOX_43340</name>
</gene>
<dbReference type="InterPro" id="IPR002686">
    <property type="entry name" value="Transposase_17"/>
</dbReference>
<dbReference type="GO" id="GO:0006313">
    <property type="term" value="P:DNA transposition"/>
    <property type="evidence" value="ECO:0007669"/>
    <property type="project" value="InterPro"/>
</dbReference>
<reference evidence="2 3" key="1">
    <citation type="submission" date="2019-11" db="EMBL/GenBank/DDBJ databases">
        <title>Comparative genomics of hydrocarbon-degrading Desulfosarcina strains.</title>
        <authorList>
            <person name="Watanabe M."/>
            <person name="Kojima H."/>
            <person name="Fukui M."/>
        </authorList>
    </citation>
    <scope>NUCLEOTIDE SEQUENCE [LARGE SCALE GENOMIC DNA]</scope>
    <source>
        <strain evidence="3">oXyS1</strain>
    </source>
</reference>
<feature type="domain" description="Transposase IS200-like" evidence="1">
    <location>
        <begin position="27"/>
        <end position="142"/>
    </location>
</feature>
<dbReference type="EMBL" id="AP021879">
    <property type="protein sequence ID" value="BBO91154.1"/>
    <property type="molecule type" value="Genomic_DNA"/>
</dbReference>
<proteinExistence type="predicted"/>
<name>A0A5K8AH23_9BACT</name>
<evidence type="ECO:0000313" key="3">
    <source>
        <dbReference type="Proteomes" id="UP000422108"/>
    </source>
</evidence>
<dbReference type="Gene3D" id="3.30.70.1290">
    <property type="entry name" value="Transposase IS200-like"/>
    <property type="match status" value="1"/>
</dbReference>
<dbReference type="NCBIfam" id="NF047646">
    <property type="entry name" value="REP_Tyr_transpos"/>
    <property type="match status" value="1"/>
</dbReference>
<dbReference type="GO" id="GO:0043565">
    <property type="term" value="F:sequence-specific DNA binding"/>
    <property type="evidence" value="ECO:0007669"/>
    <property type="project" value="TreeGrafter"/>
</dbReference>
<dbReference type="PANTHER" id="PTHR36966">
    <property type="entry name" value="REP-ASSOCIATED TYROSINE TRANSPOSASE"/>
    <property type="match status" value="1"/>
</dbReference>
<dbReference type="InterPro" id="IPR052715">
    <property type="entry name" value="RAYT_transposase"/>
</dbReference>
<dbReference type="PANTHER" id="PTHR36966:SF1">
    <property type="entry name" value="REP-ASSOCIATED TYROSINE TRANSPOSASE"/>
    <property type="match status" value="1"/>
</dbReference>
<sequence>MNASDTSKRFPKNKPGHRALRRGRVSLPNHVYLITTTTDKRQRFFDDFNAACAACRCFETTASLGDARMLAWVLMPDHAHWLIQLGARDALGDVVARLKSASARSVNRILGRNGALWARAYHDHALRSDEDLKTVARYIIGNPVRAGLVERVGNYSFWDAVWA</sequence>
<keyword evidence="3" id="KW-1185">Reference proteome</keyword>
<dbReference type="RefSeq" id="WP_155312113.1">
    <property type="nucleotide sequence ID" value="NZ_AP021879.1"/>
</dbReference>
<dbReference type="AlphaFoldDB" id="A0A5K8AH23"/>
<dbReference type="SMART" id="SM01321">
    <property type="entry name" value="Y1_Tnp"/>
    <property type="match status" value="1"/>
</dbReference>
<evidence type="ECO:0000259" key="1">
    <source>
        <dbReference type="SMART" id="SM01321"/>
    </source>
</evidence>
<evidence type="ECO:0000313" key="2">
    <source>
        <dbReference type="EMBL" id="BBO91154.1"/>
    </source>
</evidence>
<dbReference type="Proteomes" id="UP000422108">
    <property type="component" value="Chromosome"/>
</dbReference>
<protein>
    <recommendedName>
        <fullName evidence="1">Transposase IS200-like domain-containing protein</fullName>
    </recommendedName>
</protein>
<accession>A0A5K8AH23</accession>